<sequence length="108" mass="11370">NAGFPFFFLLVVALAVSSTLLGGAPVRAQQMCGADLGQLLAQCREYVAPGPRKDPSKECCAEVQKADVVCLCKNILSEVEKKISMENAVYVAKFCGKSVPSGSAKKSG</sequence>
<feature type="domain" description="Bifunctional inhibitor/plant lipid transfer protein/seed storage helical" evidence="2">
    <location>
        <begin position="12"/>
        <end position="101"/>
    </location>
</feature>
<dbReference type="SUPFAM" id="SSF47699">
    <property type="entry name" value="Bifunctional inhibitor/lipid-transfer protein/seed storage 2S albumin"/>
    <property type="match status" value="1"/>
</dbReference>
<dbReference type="Pfam" id="PF14368">
    <property type="entry name" value="LTP_2"/>
    <property type="match status" value="1"/>
</dbReference>
<feature type="non-terminal residue" evidence="3">
    <location>
        <position position="1"/>
    </location>
</feature>
<keyword evidence="1" id="KW-0732">Signal</keyword>
<evidence type="ECO:0000256" key="1">
    <source>
        <dbReference type="SAM" id="SignalP"/>
    </source>
</evidence>
<protein>
    <recommendedName>
        <fullName evidence="2">Bifunctional inhibitor/plant lipid transfer protein/seed storage helical domain-containing protein</fullName>
    </recommendedName>
</protein>
<feature type="chain" id="PRO_5019191789" description="Bifunctional inhibitor/plant lipid transfer protein/seed storage helical domain-containing protein" evidence="1">
    <location>
        <begin position="24"/>
        <end position="108"/>
    </location>
</feature>
<gene>
    <name evidence="3" type="ORF">B296_00056151</name>
</gene>
<dbReference type="InterPro" id="IPR016140">
    <property type="entry name" value="Bifunc_inhib/LTP/seed_store"/>
</dbReference>
<organism evidence="3 4">
    <name type="scientific">Ensete ventricosum</name>
    <name type="common">Abyssinian banana</name>
    <name type="synonym">Musa ensete</name>
    <dbReference type="NCBI Taxonomy" id="4639"/>
    <lineage>
        <taxon>Eukaryota</taxon>
        <taxon>Viridiplantae</taxon>
        <taxon>Streptophyta</taxon>
        <taxon>Embryophyta</taxon>
        <taxon>Tracheophyta</taxon>
        <taxon>Spermatophyta</taxon>
        <taxon>Magnoliopsida</taxon>
        <taxon>Liliopsida</taxon>
        <taxon>Zingiberales</taxon>
        <taxon>Musaceae</taxon>
        <taxon>Ensete</taxon>
    </lineage>
</organism>
<reference evidence="3 4" key="1">
    <citation type="journal article" date="2014" name="Agronomy (Basel)">
        <title>A Draft Genome Sequence for Ensete ventricosum, the Drought-Tolerant Tree Against Hunger.</title>
        <authorList>
            <person name="Harrison J."/>
            <person name="Moore K.A."/>
            <person name="Paszkiewicz K."/>
            <person name="Jones T."/>
            <person name="Grant M."/>
            <person name="Ambacheew D."/>
            <person name="Muzemil S."/>
            <person name="Studholme D.J."/>
        </authorList>
    </citation>
    <scope>NUCLEOTIDE SEQUENCE [LARGE SCALE GENOMIC DNA]</scope>
</reference>
<dbReference type="Gene3D" id="1.10.110.10">
    <property type="entry name" value="Plant lipid-transfer and hydrophobic proteins"/>
    <property type="match status" value="1"/>
</dbReference>
<dbReference type="PANTHER" id="PTHR33286:SF1">
    <property type="entry name" value="OS01G0800600 PROTEIN"/>
    <property type="match status" value="1"/>
</dbReference>
<comment type="caution">
    <text evidence="3">The sequence shown here is derived from an EMBL/GenBank/DDBJ whole genome shotgun (WGS) entry which is preliminary data.</text>
</comment>
<dbReference type="EMBL" id="AMZH03024361">
    <property type="protein sequence ID" value="RRT35884.1"/>
    <property type="molecule type" value="Genomic_DNA"/>
</dbReference>
<evidence type="ECO:0000313" key="3">
    <source>
        <dbReference type="EMBL" id="RRT35884.1"/>
    </source>
</evidence>
<name>A0A426X8T7_ENSVE</name>
<dbReference type="Proteomes" id="UP000287651">
    <property type="component" value="Unassembled WGS sequence"/>
</dbReference>
<evidence type="ECO:0000313" key="4">
    <source>
        <dbReference type="Proteomes" id="UP000287651"/>
    </source>
</evidence>
<dbReference type="PANTHER" id="PTHR33286">
    <property type="entry name" value="BIFUNCTIONAL INHIBITOR/LIPID-TRANSFER PROTEIN/SEED STORAGE 2S ALBUMIN SUPERFAMILY PROTEIN"/>
    <property type="match status" value="1"/>
</dbReference>
<accession>A0A426X8T7</accession>
<feature type="signal peptide" evidence="1">
    <location>
        <begin position="1"/>
        <end position="23"/>
    </location>
</feature>
<proteinExistence type="predicted"/>
<evidence type="ECO:0000259" key="2">
    <source>
        <dbReference type="Pfam" id="PF14368"/>
    </source>
</evidence>
<dbReference type="CDD" id="cd04660">
    <property type="entry name" value="nsLTP_like"/>
    <property type="match status" value="1"/>
</dbReference>
<dbReference type="InterPro" id="IPR036312">
    <property type="entry name" value="Bifun_inhib/LTP/seed_sf"/>
</dbReference>
<dbReference type="AlphaFoldDB" id="A0A426X8T7"/>
<dbReference type="InterPro" id="IPR044741">
    <property type="entry name" value="NsLTP-like"/>
</dbReference>